<dbReference type="RefSeq" id="WP_102244953.1">
    <property type="nucleotide sequence ID" value="NZ_CP025704.1"/>
</dbReference>
<keyword evidence="2" id="KW-1185">Reference proteome</keyword>
<sequence length="173" mass="19707">MNMRTKSIYPYGGVLCPVDIFGYASNGIPGIEIVGLGKHSRGVKEKFIYLSRERKLKFPLKRFVLCIEGEVEGKKFKEEEYRYLELPLLLMLWSLTGHLPLGHLEDCFAAGKISVEGEVSPLVLTSTVQEFLRDMFRLEDNQMLKIIAPGNVQVLDDQYHLPIEGLFESLSRN</sequence>
<dbReference type="OrthoDB" id="5293026at2"/>
<dbReference type="AlphaFoldDB" id="A0A2K9NVW7"/>
<accession>A0A2K9NVW7</accession>
<dbReference type="EMBL" id="CP025704">
    <property type="protein sequence ID" value="AUN99662.1"/>
    <property type="molecule type" value="Genomic_DNA"/>
</dbReference>
<dbReference type="Proteomes" id="UP000235584">
    <property type="component" value="Chromosome"/>
</dbReference>
<dbReference type="KEGG" id="bsto:C0V70_16420"/>
<evidence type="ECO:0000313" key="2">
    <source>
        <dbReference type="Proteomes" id="UP000235584"/>
    </source>
</evidence>
<evidence type="ECO:0000313" key="1">
    <source>
        <dbReference type="EMBL" id="AUN99662.1"/>
    </source>
</evidence>
<proteinExistence type="predicted"/>
<reference evidence="1 2" key="1">
    <citation type="submission" date="2018-01" db="EMBL/GenBank/DDBJ databases">
        <title>Complete genome sequence of Bacteriovorax stolpii DSM12778.</title>
        <authorList>
            <person name="Tang B."/>
            <person name="Chang J."/>
        </authorList>
    </citation>
    <scope>NUCLEOTIDE SEQUENCE [LARGE SCALE GENOMIC DNA]</scope>
    <source>
        <strain evidence="1 2">DSM 12778</strain>
    </source>
</reference>
<gene>
    <name evidence="1" type="ORF">C0V70_16420</name>
</gene>
<organism evidence="1 2">
    <name type="scientific">Bacteriovorax stolpii</name>
    <name type="common">Bdellovibrio stolpii</name>
    <dbReference type="NCBI Taxonomy" id="960"/>
    <lineage>
        <taxon>Bacteria</taxon>
        <taxon>Pseudomonadati</taxon>
        <taxon>Bdellovibrionota</taxon>
        <taxon>Bacteriovoracia</taxon>
        <taxon>Bacteriovoracales</taxon>
        <taxon>Bacteriovoracaceae</taxon>
        <taxon>Bacteriovorax</taxon>
    </lineage>
</organism>
<name>A0A2K9NVW7_BACTC</name>
<protein>
    <submittedName>
        <fullName evidence="1">Uncharacterized protein</fullName>
    </submittedName>
</protein>